<dbReference type="Proteomes" id="UP001500298">
    <property type="component" value="Unassembled WGS sequence"/>
</dbReference>
<dbReference type="RefSeq" id="WP_345368473.1">
    <property type="nucleotide sequence ID" value="NZ_BAABJX010000003.1"/>
</dbReference>
<feature type="domain" description="Outer membrane protein beta-barrel" evidence="2">
    <location>
        <begin position="20"/>
        <end position="265"/>
    </location>
</feature>
<protein>
    <recommendedName>
        <fullName evidence="2">Outer membrane protein beta-barrel domain-containing protein</fullName>
    </recommendedName>
</protein>
<dbReference type="EMBL" id="BAABJX010000003">
    <property type="protein sequence ID" value="GAA4820619.1"/>
    <property type="molecule type" value="Genomic_DNA"/>
</dbReference>
<feature type="chain" id="PRO_5045436801" description="Outer membrane protein beta-barrel domain-containing protein" evidence="1">
    <location>
        <begin position="20"/>
        <end position="290"/>
    </location>
</feature>
<accession>A0ABP9CWR4</accession>
<evidence type="ECO:0000313" key="4">
    <source>
        <dbReference type="Proteomes" id="UP001500298"/>
    </source>
</evidence>
<organism evidence="3 4">
    <name type="scientific">Algivirga pacifica</name>
    <dbReference type="NCBI Taxonomy" id="1162670"/>
    <lineage>
        <taxon>Bacteria</taxon>
        <taxon>Pseudomonadati</taxon>
        <taxon>Bacteroidota</taxon>
        <taxon>Cytophagia</taxon>
        <taxon>Cytophagales</taxon>
        <taxon>Flammeovirgaceae</taxon>
        <taxon>Algivirga</taxon>
    </lineage>
</organism>
<comment type="caution">
    <text evidence="3">The sequence shown here is derived from an EMBL/GenBank/DDBJ whole genome shotgun (WGS) entry which is preliminary data.</text>
</comment>
<gene>
    <name evidence="3" type="ORF">GCM10023331_01220</name>
</gene>
<feature type="signal peptide" evidence="1">
    <location>
        <begin position="1"/>
        <end position="19"/>
    </location>
</feature>
<keyword evidence="1" id="KW-0732">Signal</keyword>
<evidence type="ECO:0000259" key="2">
    <source>
        <dbReference type="Pfam" id="PF13568"/>
    </source>
</evidence>
<dbReference type="Pfam" id="PF13568">
    <property type="entry name" value="OMP_b-brl_2"/>
    <property type="match status" value="1"/>
</dbReference>
<evidence type="ECO:0000256" key="1">
    <source>
        <dbReference type="SAM" id="SignalP"/>
    </source>
</evidence>
<evidence type="ECO:0000313" key="3">
    <source>
        <dbReference type="EMBL" id="GAA4820619.1"/>
    </source>
</evidence>
<keyword evidence="4" id="KW-1185">Reference proteome</keyword>
<dbReference type="InterPro" id="IPR025665">
    <property type="entry name" value="Beta-barrel_OMP_2"/>
</dbReference>
<sequence>MKKLLISVLALFAFSAANAQLHLGARLGGNVAFYNSDVEAENVAPRLFSPNIGVVAEVRIARFGVQAEVQYSQQGLDVNGAKTGVDLSALSSGVDLTDPSAIAAFASQYPNLATQLASGAELPAGEVSTEGTQRRDYLNIPVMAKLHLPLGIKIFAGPQFGLPLSAVNDYKNTLSLNKGESFVNAVMENPSLQSEVVQFAEANGYGPQVQGLLGLAQGGEAGVEVETDVKEEVSPLDVSAVIGVGFQIKKLAIDARYANSFTNMYKDVSELASGNTKNAVVQVGLTYFLF</sequence>
<name>A0ABP9CWR4_9BACT</name>
<reference evidence="4" key="1">
    <citation type="journal article" date="2019" name="Int. J. Syst. Evol. Microbiol.">
        <title>The Global Catalogue of Microorganisms (GCM) 10K type strain sequencing project: providing services to taxonomists for standard genome sequencing and annotation.</title>
        <authorList>
            <consortium name="The Broad Institute Genomics Platform"/>
            <consortium name="The Broad Institute Genome Sequencing Center for Infectious Disease"/>
            <person name="Wu L."/>
            <person name="Ma J."/>
        </authorList>
    </citation>
    <scope>NUCLEOTIDE SEQUENCE [LARGE SCALE GENOMIC DNA]</scope>
    <source>
        <strain evidence="4">JCM 18326</strain>
    </source>
</reference>
<proteinExistence type="predicted"/>